<keyword evidence="2" id="KW-1185">Reference proteome</keyword>
<protein>
    <submittedName>
        <fullName evidence="1">Uncharacterized protein</fullName>
    </submittedName>
</protein>
<dbReference type="Proteomes" id="UP001432027">
    <property type="component" value="Unassembled WGS sequence"/>
</dbReference>
<evidence type="ECO:0000313" key="1">
    <source>
        <dbReference type="EMBL" id="GMS95098.1"/>
    </source>
</evidence>
<dbReference type="EMBL" id="BTSX01000004">
    <property type="protein sequence ID" value="GMS95098.1"/>
    <property type="molecule type" value="Genomic_DNA"/>
</dbReference>
<gene>
    <name evidence="1" type="ORF">PENTCL1PPCAC_17273</name>
</gene>
<reference evidence="1" key="1">
    <citation type="submission" date="2023-10" db="EMBL/GenBank/DDBJ databases">
        <title>Genome assembly of Pristionchus species.</title>
        <authorList>
            <person name="Yoshida K."/>
            <person name="Sommer R.J."/>
        </authorList>
    </citation>
    <scope>NUCLEOTIDE SEQUENCE</scope>
    <source>
        <strain evidence="1">RS0144</strain>
    </source>
</reference>
<name>A0AAV5TL13_9BILA</name>
<dbReference type="AlphaFoldDB" id="A0AAV5TL13"/>
<accession>A0AAV5TL13</accession>
<comment type="caution">
    <text evidence="1">The sequence shown here is derived from an EMBL/GenBank/DDBJ whole genome shotgun (WGS) entry which is preliminary data.</text>
</comment>
<organism evidence="1 2">
    <name type="scientific">Pristionchus entomophagus</name>
    <dbReference type="NCBI Taxonomy" id="358040"/>
    <lineage>
        <taxon>Eukaryota</taxon>
        <taxon>Metazoa</taxon>
        <taxon>Ecdysozoa</taxon>
        <taxon>Nematoda</taxon>
        <taxon>Chromadorea</taxon>
        <taxon>Rhabditida</taxon>
        <taxon>Rhabditina</taxon>
        <taxon>Diplogasteromorpha</taxon>
        <taxon>Diplogasteroidea</taxon>
        <taxon>Neodiplogasteridae</taxon>
        <taxon>Pristionchus</taxon>
    </lineage>
</organism>
<sequence length="104" mass="11503">RFVMISSVLFLTSARRAGKENSSLISLRVSYSYLGQDFSPLLPSIMPILIRIASFTPFRIELSPGGKESMGYLKSGGIHEKEMAAYTITQLSEGLGSMLQWLNL</sequence>
<feature type="non-terminal residue" evidence="1">
    <location>
        <position position="1"/>
    </location>
</feature>
<proteinExistence type="predicted"/>
<evidence type="ECO:0000313" key="2">
    <source>
        <dbReference type="Proteomes" id="UP001432027"/>
    </source>
</evidence>